<sequence>MSKMTRVTVARIVGLVCVLILLLIMDTSGLAKTQDNFQSPIAVDLKGYRKESGITVHVEKAGLQVAWPASGGNSGILILNLEAGRPLIESVGTSTGEKPVQVIARQLDPAALLTIGERTLKEPEGWVIFFDNPPQRPYQTFPLVLKKESVRVSSEGTRTTITIGTVSAGSFHGDMRFTFYRNSPLIHVEYVVTTQENGRAILYDTGLTSASPDWQSVAWKDTGGQVKRVPVDTAYVAQPVKVAGRTVVAEAKTGSLAAFPPPHQFFYPQDEAFNLSFVWYGKSYNTRLDDYGFGIRQSPTGDKRYVPWFNAPPGTKQHLGVFYLVSPGNAEQTLSEVAQYTRGDQFKKLPGYRTYTSHYHIEHTYEFVRRQKEQKTDQVPKELLVPGFVKTFKAHGVDIVHLAEFHEGNTPRQKASERLPLLKTLYDECARLSDEKLLVLPGEEPNVHLGGHWLSLFPKPVYWVLNRSAETPFVEQVAGFGTVYHVGNTDDVLRLMEKENGLMWTAHARIKASVGFPDGYKNRDFFLSDRFLGAAWKAMPADLSVPRLGGRVLVLMDDMANWGLRKYVPSEADLFRMEPDFETYGHLNINYLQLKKLPRFADGWQPVLDSLRQGRFFTSTGEVLIPSFTVGGKGSGETLYVSRKTVTEVKVNLEWTFPLAFAEVISGDGKQVFRQRIDLSETQALGKRTLSIPVDLKGRTWAMMMTSSTTTPPALLRLYLIRHGETEWSLSRQHTSRTDIPLTTRGEEKARELGNVLQNISFTRVLTSPRQRARRTCELAGLGARAEVEPRLVEWDYGDYEGKRSVEIHQEQPGWNLFRDGCPNGETPAHISDRVDNLIAELRVTGGNIALFSHGHLGSVLAARWIGLPVLEAEHFPLATASLSILGDDPNHPDVPIIVQWNKTLP</sequence>
<dbReference type="Gene3D" id="3.40.50.1240">
    <property type="entry name" value="Phosphoglycerate mutase-like"/>
    <property type="match status" value="1"/>
</dbReference>
<evidence type="ECO:0000313" key="4">
    <source>
        <dbReference type="EMBL" id="KAH0534183.1"/>
    </source>
</evidence>
<dbReference type="GO" id="GO:0070297">
    <property type="term" value="P:regulation of phosphorelay signal transduction system"/>
    <property type="evidence" value="ECO:0007669"/>
    <property type="project" value="TreeGrafter"/>
</dbReference>
<dbReference type="AlphaFoldDB" id="A0A9P8HZY1"/>
<dbReference type="CDD" id="cd07067">
    <property type="entry name" value="HP_PGM_like"/>
    <property type="match status" value="1"/>
</dbReference>
<feature type="binding site" evidence="2">
    <location>
        <begin position="794"/>
        <end position="797"/>
    </location>
    <ligand>
        <name>substrate</name>
    </ligand>
</feature>
<dbReference type="EMBL" id="JAGHQL010000263">
    <property type="protein sequence ID" value="KAH0534183.1"/>
    <property type="molecule type" value="Genomic_DNA"/>
</dbReference>
<keyword evidence="5" id="KW-1185">Reference proteome</keyword>
<dbReference type="SUPFAM" id="SSF53254">
    <property type="entry name" value="Phosphoglycerate mutase-like"/>
    <property type="match status" value="1"/>
</dbReference>
<dbReference type="InterPro" id="IPR029033">
    <property type="entry name" value="His_PPase_superfam"/>
</dbReference>
<feature type="signal peptide" evidence="3">
    <location>
        <begin position="1"/>
        <end position="31"/>
    </location>
</feature>
<evidence type="ECO:0000256" key="1">
    <source>
        <dbReference type="PIRSR" id="PIRSR613078-1"/>
    </source>
</evidence>
<dbReference type="Pfam" id="PF00300">
    <property type="entry name" value="His_Phos_1"/>
    <property type="match status" value="1"/>
</dbReference>
<keyword evidence="3" id="KW-0732">Signal</keyword>
<dbReference type="PANTHER" id="PTHR48100">
    <property type="entry name" value="BROAD-SPECIFICITY PHOSPHATASE YOR283W-RELATED"/>
    <property type="match status" value="1"/>
</dbReference>
<dbReference type="InterPro" id="IPR050275">
    <property type="entry name" value="PGM_Phosphatase"/>
</dbReference>
<feature type="active site" description="Proton donor/acceptor" evidence="1">
    <location>
        <position position="794"/>
    </location>
</feature>
<feature type="active site" description="Tele-phosphohistidine intermediate" evidence="1">
    <location>
        <position position="723"/>
    </location>
</feature>
<proteinExistence type="predicted"/>
<evidence type="ECO:0000256" key="3">
    <source>
        <dbReference type="SAM" id="SignalP"/>
    </source>
</evidence>
<evidence type="ECO:0000313" key="5">
    <source>
        <dbReference type="Proteomes" id="UP000698800"/>
    </source>
</evidence>
<dbReference type="SMART" id="SM00855">
    <property type="entry name" value="PGAM"/>
    <property type="match status" value="1"/>
</dbReference>
<evidence type="ECO:0000256" key="2">
    <source>
        <dbReference type="PIRSR" id="PIRSR613078-2"/>
    </source>
</evidence>
<dbReference type="PANTHER" id="PTHR48100:SF15">
    <property type="entry name" value="SEDOHEPTULOSE 1,7-BISPHOSPHATASE"/>
    <property type="match status" value="1"/>
</dbReference>
<reference evidence="4" key="1">
    <citation type="submission" date="2021-03" db="EMBL/GenBank/DDBJ databases">
        <title>Comparative genomics and phylogenomic investigation of the class Geoglossomycetes provide insights into ecological specialization and systematics.</title>
        <authorList>
            <person name="Melie T."/>
            <person name="Pirro S."/>
            <person name="Miller A.N."/>
            <person name="Quandt A."/>
        </authorList>
    </citation>
    <scope>NUCLEOTIDE SEQUENCE</scope>
    <source>
        <strain evidence="4">GBOQ0MN5Z8</strain>
    </source>
</reference>
<dbReference type="GO" id="GO:0101006">
    <property type="term" value="F:protein histidine phosphatase activity"/>
    <property type="evidence" value="ECO:0007669"/>
    <property type="project" value="TreeGrafter"/>
</dbReference>
<organism evidence="4 5">
    <name type="scientific">Glutinoglossum americanum</name>
    <dbReference type="NCBI Taxonomy" id="1670608"/>
    <lineage>
        <taxon>Eukaryota</taxon>
        <taxon>Fungi</taxon>
        <taxon>Dikarya</taxon>
        <taxon>Ascomycota</taxon>
        <taxon>Pezizomycotina</taxon>
        <taxon>Geoglossomycetes</taxon>
        <taxon>Geoglossales</taxon>
        <taxon>Geoglossaceae</taxon>
        <taxon>Glutinoglossum</taxon>
    </lineage>
</organism>
<accession>A0A9P8HZY1</accession>
<dbReference type="InterPro" id="IPR013078">
    <property type="entry name" value="His_Pase_superF_clade-1"/>
</dbReference>
<gene>
    <name evidence="4" type="ORF">FGG08_007230</name>
</gene>
<dbReference type="OrthoDB" id="4818801at2759"/>
<comment type="caution">
    <text evidence="4">The sequence shown here is derived from an EMBL/GenBank/DDBJ whole genome shotgun (WGS) entry which is preliminary data.</text>
</comment>
<protein>
    <submittedName>
        <fullName evidence="4">Uncharacterized protein</fullName>
    </submittedName>
</protein>
<name>A0A9P8HZY1_9PEZI</name>
<dbReference type="Proteomes" id="UP000698800">
    <property type="component" value="Unassembled WGS sequence"/>
</dbReference>
<feature type="binding site" evidence="2">
    <location>
        <position position="772"/>
    </location>
    <ligand>
        <name>substrate</name>
    </ligand>
</feature>
<feature type="chain" id="PRO_5040293792" evidence="3">
    <location>
        <begin position="32"/>
        <end position="906"/>
    </location>
</feature>